<keyword evidence="6" id="KW-1185">Reference proteome</keyword>
<proteinExistence type="predicted"/>
<dbReference type="EMBL" id="JTDY01001457">
    <property type="protein sequence ID" value="KOB73824.1"/>
    <property type="molecule type" value="Genomic_DNA"/>
</dbReference>
<dbReference type="GO" id="GO:0008010">
    <property type="term" value="F:structural constituent of chitin-based larval cuticle"/>
    <property type="evidence" value="ECO:0007669"/>
    <property type="project" value="TreeGrafter"/>
</dbReference>
<sequence>MSPVLVGSRTNADLFNMKFLVLALCVCAASAASVSFKPWRSVQQGANAVTTAVVTAPEAVATAVVTAPETVLTKAYESVQPVAQAPAVKSAVYADNDATAAVLRSESVVTDTGFNYVYETANGIGAQSSGALKKVGDSEALTIQGQYKYTAPNGTPVLFTYVADENGYQPQSDHLPVGPAIPEAIVRALEYIRTHPQYVLALCVCAASAASVGFKPWQSLQQGANAVATAVVTAPAEVILKSVQPIAYEPVVKSAVSVDKDATAAVLRSESDVTATGFNYVYETANGIGAQSSGALKKVGDSEALTIQGQYKYTAPNGTPVQFTYVADENGYQPQSDLLPVGPAIPEAIVRALEYIRTHPQYVEKKY</sequence>
<dbReference type="PRINTS" id="PR00947">
    <property type="entry name" value="CUTICLE"/>
</dbReference>
<dbReference type="PROSITE" id="PS00233">
    <property type="entry name" value="CHIT_BIND_RR_1"/>
    <property type="match status" value="2"/>
</dbReference>
<keyword evidence="2 4" id="KW-0732">Signal</keyword>
<dbReference type="InterPro" id="IPR050468">
    <property type="entry name" value="Cuticle_Struct_Prot"/>
</dbReference>
<dbReference type="PROSITE" id="PS51155">
    <property type="entry name" value="CHIT_BIND_RR_2"/>
    <property type="match status" value="2"/>
</dbReference>
<evidence type="ECO:0000256" key="3">
    <source>
        <dbReference type="PROSITE-ProRule" id="PRU00497"/>
    </source>
</evidence>
<dbReference type="InterPro" id="IPR031311">
    <property type="entry name" value="CHIT_BIND_RR_consensus"/>
</dbReference>
<evidence type="ECO:0000313" key="6">
    <source>
        <dbReference type="Proteomes" id="UP000037510"/>
    </source>
</evidence>
<dbReference type="STRING" id="104452.A0A0L7LEM5"/>
<protein>
    <submittedName>
        <fullName evidence="5">Putative cuticle protein</fullName>
    </submittedName>
</protein>
<accession>A0A0L7LEM5</accession>
<evidence type="ECO:0000256" key="1">
    <source>
        <dbReference type="ARBA" id="ARBA00022460"/>
    </source>
</evidence>
<gene>
    <name evidence="5" type="ORF">OBRU01_10089</name>
</gene>
<feature type="signal peptide" evidence="4">
    <location>
        <begin position="1"/>
        <end position="31"/>
    </location>
</feature>
<dbReference type="AlphaFoldDB" id="A0A0L7LEM5"/>
<organism evidence="5 6">
    <name type="scientific">Operophtera brumata</name>
    <name type="common">Winter moth</name>
    <name type="synonym">Phalaena brumata</name>
    <dbReference type="NCBI Taxonomy" id="104452"/>
    <lineage>
        <taxon>Eukaryota</taxon>
        <taxon>Metazoa</taxon>
        <taxon>Ecdysozoa</taxon>
        <taxon>Arthropoda</taxon>
        <taxon>Hexapoda</taxon>
        <taxon>Insecta</taxon>
        <taxon>Pterygota</taxon>
        <taxon>Neoptera</taxon>
        <taxon>Endopterygota</taxon>
        <taxon>Lepidoptera</taxon>
        <taxon>Glossata</taxon>
        <taxon>Ditrysia</taxon>
        <taxon>Geometroidea</taxon>
        <taxon>Geometridae</taxon>
        <taxon>Larentiinae</taxon>
        <taxon>Operophtera</taxon>
    </lineage>
</organism>
<dbReference type="InterPro" id="IPR000618">
    <property type="entry name" value="Insect_cuticle"/>
</dbReference>
<comment type="caution">
    <text evidence="5">The sequence shown here is derived from an EMBL/GenBank/DDBJ whole genome shotgun (WGS) entry which is preliminary data.</text>
</comment>
<feature type="chain" id="PRO_5005573409" evidence="4">
    <location>
        <begin position="32"/>
        <end position="367"/>
    </location>
</feature>
<keyword evidence="1 3" id="KW-0193">Cuticle</keyword>
<dbReference type="GO" id="GO:0062129">
    <property type="term" value="C:chitin-based extracellular matrix"/>
    <property type="evidence" value="ECO:0007669"/>
    <property type="project" value="TreeGrafter"/>
</dbReference>
<evidence type="ECO:0000256" key="4">
    <source>
        <dbReference type="SAM" id="SignalP"/>
    </source>
</evidence>
<dbReference type="Pfam" id="PF00379">
    <property type="entry name" value="Chitin_bind_4"/>
    <property type="match status" value="2"/>
</dbReference>
<dbReference type="Proteomes" id="UP000037510">
    <property type="component" value="Unassembled WGS sequence"/>
</dbReference>
<evidence type="ECO:0000313" key="5">
    <source>
        <dbReference type="EMBL" id="KOB73824.1"/>
    </source>
</evidence>
<dbReference type="PANTHER" id="PTHR10380">
    <property type="entry name" value="CUTICLE PROTEIN"/>
    <property type="match status" value="1"/>
</dbReference>
<dbReference type="PANTHER" id="PTHR10380:SF238">
    <property type="entry name" value="CUTICULAR PROTEIN 65EA-RELATED"/>
    <property type="match status" value="1"/>
</dbReference>
<reference evidence="5 6" key="1">
    <citation type="journal article" date="2015" name="Genome Biol. Evol.">
        <title>The genome of winter moth (Operophtera brumata) provides a genomic perspective on sexual dimorphism and phenology.</title>
        <authorList>
            <person name="Derks M.F."/>
            <person name="Smit S."/>
            <person name="Salis L."/>
            <person name="Schijlen E."/>
            <person name="Bossers A."/>
            <person name="Mateman C."/>
            <person name="Pijl A.S."/>
            <person name="de Ridder D."/>
            <person name="Groenen M.A."/>
            <person name="Visser M.E."/>
            <person name="Megens H.J."/>
        </authorList>
    </citation>
    <scope>NUCLEOTIDE SEQUENCE [LARGE SCALE GENOMIC DNA]</scope>
    <source>
        <strain evidence="5">WM2013NL</strain>
        <tissue evidence="5">Head and thorax</tissue>
    </source>
</reference>
<evidence type="ECO:0000256" key="2">
    <source>
        <dbReference type="ARBA" id="ARBA00022729"/>
    </source>
</evidence>
<name>A0A0L7LEM5_OPEBR</name>